<sequence>MGVPDGRQRKLSLSPCDGKELYCGLGSGFLEWGQGFVRQVDFPERACGSVWPEEIKVDAFGQKLAGTAQKYYHRRWKLGGLRFKPWSMQFKGRQAFNIKMTSAQSTKLLTTA</sequence>
<gene>
    <name evidence="1" type="ORF">PM001_LOCUS17465</name>
</gene>
<evidence type="ECO:0000313" key="1">
    <source>
        <dbReference type="EMBL" id="CAK7932315.1"/>
    </source>
</evidence>
<comment type="caution">
    <text evidence="1">The sequence shown here is derived from an EMBL/GenBank/DDBJ whole genome shotgun (WGS) entry which is preliminary data.</text>
</comment>
<dbReference type="Proteomes" id="UP001162060">
    <property type="component" value="Unassembled WGS sequence"/>
</dbReference>
<name>A0AAV1UD28_9STRA</name>
<dbReference type="AlphaFoldDB" id="A0AAV1UD28"/>
<proteinExistence type="predicted"/>
<organism evidence="1 2">
    <name type="scientific">Peronospora matthiolae</name>
    <dbReference type="NCBI Taxonomy" id="2874970"/>
    <lineage>
        <taxon>Eukaryota</taxon>
        <taxon>Sar</taxon>
        <taxon>Stramenopiles</taxon>
        <taxon>Oomycota</taxon>
        <taxon>Peronosporomycetes</taxon>
        <taxon>Peronosporales</taxon>
        <taxon>Peronosporaceae</taxon>
        <taxon>Peronospora</taxon>
    </lineage>
</organism>
<protein>
    <submittedName>
        <fullName evidence="1">Uncharacterized protein</fullName>
    </submittedName>
</protein>
<dbReference type="EMBL" id="CAKLBY020000189">
    <property type="protein sequence ID" value="CAK7932315.1"/>
    <property type="molecule type" value="Genomic_DNA"/>
</dbReference>
<accession>A0AAV1UD28</accession>
<reference evidence="1" key="1">
    <citation type="submission" date="2024-01" db="EMBL/GenBank/DDBJ databases">
        <authorList>
            <person name="Webb A."/>
        </authorList>
    </citation>
    <scope>NUCLEOTIDE SEQUENCE</scope>
    <source>
        <strain evidence="1">Pm1</strain>
    </source>
</reference>
<evidence type="ECO:0000313" key="2">
    <source>
        <dbReference type="Proteomes" id="UP001162060"/>
    </source>
</evidence>